<sequence>MKFSPSNLGVIVCCHIFDKSRPILLVAHDEGYWNFSCGQHDHGGTEDFHNVGIGHLTSHDPSINACADMQDGYIAERQDQDHPWVKVALLSGGR</sequence>
<accession>A0ABV3QGA4</accession>
<organism evidence="1 2">
    <name type="scientific">Rhodanobacter lycopersici</name>
    <dbReference type="NCBI Taxonomy" id="3162487"/>
    <lineage>
        <taxon>Bacteria</taxon>
        <taxon>Pseudomonadati</taxon>
        <taxon>Pseudomonadota</taxon>
        <taxon>Gammaproteobacteria</taxon>
        <taxon>Lysobacterales</taxon>
        <taxon>Rhodanobacteraceae</taxon>
        <taxon>Rhodanobacter</taxon>
    </lineage>
</organism>
<protein>
    <submittedName>
        <fullName evidence="1">Uncharacterized protein</fullName>
    </submittedName>
</protein>
<reference evidence="1 2" key="1">
    <citation type="submission" date="2024-06" db="EMBL/GenBank/DDBJ databases">
        <authorList>
            <person name="Woo H."/>
        </authorList>
    </citation>
    <scope>NUCLEOTIDE SEQUENCE [LARGE SCALE GENOMIC DNA]</scope>
    <source>
        <strain evidence="1 2">Si-c</strain>
    </source>
</reference>
<evidence type="ECO:0000313" key="2">
    <source>
        <dbReference type="Proteomes" id="UP001556220"/>
    </source>
</evidence>
<keyword evidence="2" id="KW-1185">Reference proteome</keyword>
<comment type="caution">
    <text evidence="1">The sequence shown here is derived from an EMBL/GenBank/DDBJ whole genome shotgun (WGS) entry which is preliminary data.</text>
</comment>
<dbReference type="RefSeq" id="WP_367854759.1">
    <property type="nucleotide sequence ID" value="NZ_JBFOHK010000003.1"/>
</dbReference>
<name>A0ABV3QGA4_9GAMM</name>
<proteinExistence type="predicted"/>
<dbReference type="Proteomes" id="UP001556220">
    <property type="component" value="Unassembled WGS sequence"/>
</dbReference>
<dbReference type="EMBL" id="JBFOHK010000003">
    <property type="protein sequence ID" value="MEW9572694.1"/>
    <property type="molecule type" value="Genomic_DNA"/>
</dbReference>
<evidence type="ECO:0000313" key="1">
    <source>
        <dbReference type="EMBL" id="MEW9572694.1"/>
    </source>
</evidence>
<gene>
    <name evidence="1" type="ORF">ABQJ54_13120</name>
</gene>